<accession>A0A7S0I365</accession>
<evidence type="ECO:0000313" key="1">
    <source>
        <dbReference type="EMBL" id="CAD8509602.1"/>
    </source>
</evidence>
<protein>
    <submittedName>
        <fullName evidence="1">Uncharacterized protein</fullName>
    </submittedName>
</protein>
<dbReference type="InterPro" id="IPR029063">
    <property type="entry name" value="SAM-dependent_MTases_sf"/>
</dbReference>
<organism evidence="1">
    <name type="scientific">Phaeocystis antarctica</name>
    <dbReference type="NCBI Taxonomy" id="33657"/>
    <lineage>
        <taxon>Eukaryota</taxon>
        <taxon>Haptista</taxon>
        <taxon>Haptophyta</taxon>
        <taxon>Prymnesiophyceae</taxon>
        <taxon>Phaeocystales</taxon>
        <taxon>Phaeocystaceae</taxon>
        <taxon>Phaeocystis</taxon>
    </lineage>
</organism>
<reference evidence="1" key="1">
    <citation type="submission" date="2021-01" db="EMBL/GenBank/DDBJ databases">
        <authorList>
            <person name="Corre E."/>
            <person name="Pelletier E."/>
            <person name="Niang G."/>
            <person name="Scheremetjew M."/>
            <person name="Finn R."/>
            <person name="Kale V."/>
            <person name="Holt S."/>
            <person name="Cochrane G."/>
            <person name="Meng A."/>
            <person name="Brown T."/>
            <person name="Cohen L."/>
        </authorList>
    </citation>
    <scope>NUCLEOTIDE SEQUENCE</scope>
    <source>
        <strain evidence="1">CCMP1374</strain>
    </source>
</reference>
<dbReference type="EMBL" id="HBEP01035307">
    <property type="protein sequence ID" value="CAD8509602.1"/>
    <property type="molecule type" value="Transcribed_RNA"/>
</dbReference>
<dbReference type="Pfam" id="PF13578">
    <property type="entry name" value="Methyltransf_24"/>
    <property type="match status" value="1"/>
</dbReference>
<name>A0A7S0I365_9EUKA</name>
<dbReference type="AlphaFoldDB" id="A0A7S0I365"/>
<proteinExistence type="predicted"/>
<dbReference type="Gene3D" id="3.40.50.150">
    <property type="entry name" value="Vaccinia Virus protein VP39"/>
    <property type="match status" value="1"/>
</dbReference>
<sequence>MREDHAPPHAAGREVFYTRGICGVTTFVGGRAQCPQSQLSTAKGAFEAATLRGCLRACETCSACAFVSFSLKLQECSWFADCDLHDVSLMNQSHAKQAVSFKTWDTRLVPKRRAERRRGSRPGDIKDLPDLTFLDEACGNSPRKTSIAACPAQIVDYANATRSYLREELAASRTLQACETGFNCGHSSALFLEQDPRLHVVSFDKFKWEWSRPGSEAMWLKYGARSQQVPGDSLTAVPGHWLGPSKPPQCDLIHVDGGHTYVLALQDALHFIMHARCGALIVMDDVCDPAHCTTTNVWAIGPSQAWAELLRMGVVRETARKSACEGSLPPYGRHWVMGRVVCGMQAAAPTREPPPIIYTDGRLSTGVHAAFSDDRSVETQGHTWAWPH</sequence>
<gene>
    <name evidence="1" type="ORF">PANT1444_LOCUS20003</name>
</gene>